<proteinExistence type="predicted"/>
<evidence type="ECO:0000313" key="2">
    <source>
        <dbReference type="Proteomes" id="UP001150581"/>
    </source>
</evidence>
<organism evidence="1 2">
    <name type="scientific">Kickxella alabastrina</name>
    <dbReference type="NCBI Taxonomy" id="61397"/>
    <lineage>
        <taxon>Eukaryota</taxon>
        <taxon>Fungi</taxon>
        <taxon>Fungi incertae sedis</taxon>
        <taxon>Zoopagomycota</taxon>
        <taxon>Kickxellomycotina</taxon>
        <taxon>Kickxellomycetes</taxon>
        <taxon>Kickxellales</taxon>
        <taxon>Kickxellaceae</taxon>
        <taxon>Kickxella</taxon>
    </lineage>
</organism>
<dbReference type="Proteomes" id="UP001150581">
    <property type="component" value="Unassembled WGS sequence"/>
</dbReference>
<comment type="caution">
    <text evidence="1">The sequence shown here is derived from an EMBL/GenBank/DDBJ whole genome shotgun (WGS) entry which is preliminary data.</text>
</comment>
<gene>
    <name evidence="1" type="ORF">LPJ66_005808</name>
</gene>
<keyword evidence="2" id="KW-1185">Reference proteome</keyword>
<feature type="non-terminal residue" evidence="1">
    <location>
        <position position="141"/>
    </location>
</feature>
<reference evidence="1" key="1">
    <citation type="submission" date="2022-07" db="EMBL/GenBank/DDBJ databases">
        <title>Phylogenomic reconstructions and comparative analyses of Kickxellomycotina fungi.</title>
        <authorList>
            <person name="Reynolds N.K."/>
            <person name="Stajich J.E."/>
            <person name="Barry K."/>
            <person name="Grigoriev I.V."/>
            <person name="Crous P."/>
            <person name="Smith M.E."/>
        </authorList>
    </citation>
    <scope>NUCLEOTIDE SEQUENCE</scope>
    <source>
        <strain evidence="1">Benny 63K</strain>
    </source>
</reference>
<evidence type="ECO:0000313" key="1">
    <source>
        <dbReference type="EMBL" id="KAJ1893368.1"/>
    </source>
</evidence>
<name>A0ACC1IDI5_9FUNG</name>
<dbReference type="EMBL" id="JANBPG010000847">
    <property type="protein sequence ID" value="KAJ1893368.1"/>
    <property type="molecule type" value="Genomic_DNA"/>
</dbReference>
<sequence length="141" mass="15728">MNSPISSAVKEQGRDRSLHSSAYRTAAMGSDNNGGRVQPSQAMLSPHELANMYTRQFAMTKTTAPVPSIYQAAALAASSTANQTCLHGLTVLQCARSQAPVDPHVYRDWLIFEERLKQSYRRLQRKKRNYMVQIIAFGILV</sequence>
<accession>A0ACC1IDI5</accession>
<protein>
    <submittedName>
        <fullName evidence="1">Uncharacterized protein</fullName>
    </submittedName>
</protein>